<dbReference type="Pfam" id="PF15713">
    <property type="entry name" value="PTPRCAP"/>
    <property type="match status" value="1"/>
</dbReference>
<feature type="region of interest" description="Disordered" evidence="1">
    <location>
        <begin position="1"/>
        <end position="33"/>
    </location>
</feature>
<keyword evidence="2" id="KW-0472">Membrane</keyword>
<dbReference type="Proteomes" id="UP000002279">
    <property type="component" value="Chromosome 3"/>
</dbReference>
<dbReference type="PANTHER" id="PTHR15312">
    <property type="entry name" value="PROTEIN TYROSINE PHOSPHATASE RECEPTOR TYPE C-ASSOCIATED PROTEIN"/>
    <property type="match status" value="1"/>
</dbReference>
<feature type="compositionally biased region" description="Pro residues" evidence="1">
    <location>
        <begin position="1"/>
        <end position="10"/>
    </location>
</feature>
<dbReference type="InParanoid" id="A0A6I8NK27"/>
<dbReference type="OMA" id="TCTEERE"/>
<feature type="region of interest" description="Disordered" evidence="1">
    <location>
        <begin position="124"/>
        <end position="222"/>
    </location>
</feature>
<evidence type="ECO:0000313" key="4">
    <source>
        <dbReference type="Proteomes" id="UP000002279"/>
    </source>
</evidence>
<keyword evidence="2" id="KW-0812">Transmembrane</keyword>
<reference evidence="3 4" key="1">
    <citation type="journal article" date="2008" name="Nature">
        <title>Genome analysis of the platypus reveals unique signatures of evolution.</title>
        <authorList>
            <person name="Warren W.C."/>
            <person name="Hillier L.W."/>
            <person name="Marshall Graves J.A."/>
            <person name="Birney E."/>
            <person name="Ponting C.P."/>
            <person name="Grutzner F."/>
            <person name="Belov K."/>
            <person name="Miller W."/>
            <person name="Clarke L."/>
            <person name="Chinwalla A.T."/>
            <person name="Yang S.P."/>
            <person name="Heger A."/>
            <person name="Locke D.P."/>
            <person name="Miethke P."/>
            <person name="Waters P.D."/>
            <person name="Veyrunes F."/>
            <person name="Fulton L."/>
            <person name="Fulton B."/>
            <person name="Graves T."/>
            <person name="Wallis J."/>
            <person name="Puente X.S."/>
            <person name="Lopez-Otin C."/>
            <person name="Ordonez G.R."/>
            <person name="Eichler E.E."/>
            <person name="Chen L."/>
            <person name="Cheng Z."/>
            <person name="Deakin J.E."/>
            <person name="Alsop A."/>
            <person name="Thompson K."/>
            <person name="Kirby P."/>
            <person name="Papenfuss A.T."/>
            <person name="Wakefield M.J."/>
            <person name="Olender T."/>
            <person name="Lancet D."/>
            <person name="Huttley G.A."/>
            <person name="Smit A.F."/>
            <person name="Pask A."/>
            <person name="Temple-Smith P."/>
            <person name="Batzer M.A."/>
            <person name="Walker J.A."/>
            <person name="Konkel M.K."/>
            <person name="Harris R.S."/>
            <person name="Whittington C.M."/>
            <person name="Wong E.S."/>
            <person name="Gemmell N.J."/>
            <person name="Buschiazzo E."/>
            <person name="Vargas Jentzsch I.M."/>
            <person name="Merkel A."/>
            <person name="Schmitz J."/>
            <person name="Zemann A."/>
            <person name="Churakov G."/>
            <person name="Kriegs J.O."/>
            <person name="Brosius J."/>
            <person name="Murchison E.P."/>
            <person name="Sachidanandam R."/>
            <person name="Smith C."/>
            <person name="Hannon G.J."/>
            <person name="Tsend-Ayush E."/>
            <person name="McMillan D."/>
            <person name="Attenborough R."/>
            <person name="Rens W."/>
            <person name="Ferguson-Smith M."/>
            <person name="Lefevre C.M."/>
            <person name="Sharp J.A."/>
            <person name="Nicholas K.R."/>
            <person name="Ray D.A."/>
            <person name="Kube M."/>
            <person name="Reinhardt R."/>
            <person name="Pringle T.H."/>
            <person name="Taylor J."/>
            <person name="Jones R.C."/>
            <person name="Nixon B."/>
            <person name="Dacheux J.L."/>
            <person name="Niwa H."/>
            <person name="Sekita Y."/>
            <person name="Huang X."/>
            <person name="Stark A."/>
            <person name="Kheradpour P."/>
            <person name="Kellis M."/>
            <person name="Flicek P."/>
            <person name="Chen Y."/>
            <person name="Webber C."/>
            <person name="Hardison R."/>
            <person name="Nelson J."/>
            <person name="Hallsworth-Pepin K."/>
            <person name="Delehaunty K."/>
            <person name="Markovic C."/>
            <person name="Minx P."/>
            <person name="Feng Y."/>
            <person name="Kremitzki C."/>
            <person name="Mitreva M."/>
            <person name="Glasscock J."/>
            <person name="Wylie T."/>
            <person name="Wohldmann P."/>
            <person name="Thiru P."/>
            <person name="Nhan M.N."/>
            <person name="Pohl C.S."/>
            <person name="Smith S.M."/>
            <person name="Hou S."/>
            <person name="Nefedov M."/>
            <person name="de Jong P.J."/>
            <person name="Renfree M.B."/>
            <person name="Mardis E.R."/>
            <person name="Wilson R.K."/>
        </authorList>
    </citation>
    <scope>NUCLEOTIDE SEQUENCE [LARGE SCALE GENOMIC DNA]</scope>
    <source>
        <strain evidence="3 4">Glennie</strain>
    </source>
</reference>
<organism evidence="3 4">
    <name type="scientific">Ornithorhynchus anatinus</name>
    <name type="common">Duckbill platypus</name>
    <dbReference type="NCBI Taxonomy" id="9258"/>
    <lineage>
        <taxon>Eukaryota</taxon>
        <taxon>Metazoa</taxon>
        <taxon>Chordata</taxon>
        <taxon>Craniata</taxon>
        <taxon>Vertebrata</taxon>
        <taxon>Euteleostomi</taxon>
        <taxon>Mammalia</taxon>
        <taxon>Monotremata</taxon>
        <taxon>Ornithorhynchidae</taxon>
        <taxon>Ornithorhynchus</taxon>
    </lineage>
</organism>
<accession>A0A6I8NK27</accession>
<sequence>MQPPGRPAPRPSQSIEARSGSRSPERHPDPQSPMAVPWLLRLVPLLTLPQVLASGAETISTSTVVLLLVLLLLLLLGLALAWRRLSRDSEGRYHPTRLGTTALHRACRLAGTVLDRVWRRGRSRRGLPGSEELGEGDDDDDDDEREEEEDHDDDDEAQRQPQQQEEEEEPRSQRRPEEAAGGAEEEEKETEEEDAEDDEEEEKAAGAAETDDQGDRAPAGSAGVLLSDLHAFSGSAVWGAVDGEGAGAASDQGPNVTAL</sequence>
<gene>
    <name evidence="3" type="primary">PTPRCAP</name>
</gene>
<evidence type="ECO:0000256" key="2">
    <source>
        <dbReference type="SAM" id="Phobius"/>
    </source>
</evidence>
<dbReference type="Bgee" id="ENSOANG00000050645">
    <property type="expression patterns" value="Expressed in liver and 4 other cell types or tissues"/>
</dbReference>
<dbReference type="PANTHER" id="PTHR15312:SF1">
    <property type="entry name" value="PROTEIN TYROSINE PHOSPHATASE RECEPTOR TYPE C-ASSOCIATED PROTEIN"/>
    <property type="match status" value="1"/>
</dbReference>
<name>A0A6I8NK27_ORNAN</name>
<keyword evidence="4" id="KW-1185">Reference proteome</keyword>
<feature type="compositionally biased region" description="Acidic residues" evidence="1">
    <location>
        <begin position="132"/>
        <end position="156"/>
    </location>
</feature>
<dbReference type="InterPro" id="IPR016553">
    <property type="entry name" value="PTPRCAP"/>
</dbReference>
<keyword evidence="2" id="KW-1133">Transmembrane helix</keyword>
<dbReference type="AlphaFoldDB" id="A0A6I8NK27"/>
<feature type="compositionally biased region" description="Acidic residues" evidence="1">
    <location>
        <begin position="183"/>
        <end position="202"/>
    </location>
</feature>
<dbReference type="GeneTree" id="ENSGT00390000017041"/>
<dbReference type="FunCoup" id="A0A6I8NK27">
    <property type="interactions" value="333"/>
</dbReference>
<dbReference type="Ensembl" id="ENSOANT00000069140.1">
    <property type="protein sequence ID" value="ENSOANP00000041446.1"/>
    <property type="gene ID" value="ENSOANG00000050645.1"/>
</dbReference>
<reference evidence="3" key="3">
    <citation type="submission" date="2025-09" db="UniProtKB">
        <authorList>
            <consortium name="Ensembl"/>
        </authorList>
    </citation>
    <scope>IDENTIFICATION</scope>
    <source>
        <strain evidence="3">Glennie</strain>
    </source>
</reference>
<feature type="compositionally biased region" description="Polar residues" evidence="1">
    <location>
        <begin position="11"/>
        <end position="22"/>
    </location>
</feature>
<reference evidence="3" key="2">
    <citation type="submission" date="2025-08" db="UniProtKB">
        <authorList>
            <consortium name="Ensembl"/>
        </authorList>
    </citation>
    <scope>IDENTIFICATION</scope>
    <source>
        <strain evidence="3">Glennie</strain>
    </source>
</reference>
<protein>
    <submittedName>
        <fullName evidence="3">Protein tyrosine phosphatase receptor type C associated protein</fullName>
    </submittedName>
</protein>
<evidence type="ECO:0000256" key="1">
    <source>
        <dbReference type="SAM" id="MobiDB-lite"/>
    </source>
</evidence>
<evidence type="ECO:0000313" key="3">
    <source>
        <dbReference type="Ensembl" id="ENSOANP00000041446.1"/>
    </source>
</evidence>
<dbReference type="GO" id="GO:0005886">
    <property type="term" value="C:plasma membrane"/>
    <property type="evidence" value="ECO:0000318"/>
    <property type="project" value="GO_Central"/>
</dbReference>
<feature type="transmembrane region" description="Helical" evidence="2">
    <location>
        <begin position="59"/>
        <end position="82"/>
    </location>
</feature>
<proteinExistence type="predicted"/>